<proteinExistence type="inferred from homology"/>
<dbReference type="InterPro" id="IPR000515">
    <property type="entry name" value="MetI-like"/>
</dbReference>
<dbReference type="InterPro" id="IPR035906">
    <property type="entry name" value="MetI-like_sf"/>
</dbReference>
<evidence type="ECO:0000313" key="10">
    <source>
        <dbReference type="Proteomes" id="UP000249260"/>
    </source>
</evidence>
<feature type="domain" description="ABC transmembrane type-1" evidence="8">
    <location>
        <begin position="72"/>
        <end position="264"/>
    </location>
</feature>
<dbReference type="CDD" id="cd06261">
    <property type="entry name" value="TM_PBP2"/>
    <property type="match status" value="1"/>
</dbReference>
<comment type="similarity">
    <text evidence="7">Belongs to the binding-protein-dependent transport system permease family.</text>
</comment>
<dbReference type="Pfam" id="PF00528">
    <property type="entry name" value="BPD_transp_1"/>
    <property type="match status" value="1"/>
</dbReference>
<evidence type="ECO:0000256" key="2">
    <source>
        <dbReference type="ARBA" id="ARBA00022448"/>
    </source>
</evidence>
<dbReference type="AlphaFoldDB" id="A0A328TY70"/>
<feature type="transmembrane region" description="Helical" evidence="7">
    <location>
        <begin position="107"/>
        <end position="128"/>
    </location>
</feature>
<feature type="transmembrane region" description="Helical" evidence="7">
    <location>
        <begin position="184"/>
        <end position="209"/>
    </location>
</feature>
<comment type="subcellular location">
    <subcellularLocation>
        <location evidence="1 7">Cell membrane</location>
        <topology evidence="1 7">Multi-pass membrane protein</topology>
    </subcellularLocation>
</comment>
<dbReference type="PANTHER" id="PTHR43744">
    <property type="entry name" value="ABC TRANSPORTER PERMEASE PROTEIN MG189-RELATED-RELATED"/>
    <property type="match status" value="1"/>
</dbReference>
<evidence type="ECO:0000256" key="5">
    <source>
        <dbReference type="ARBA" id="ARBA00022989"/>
    </source>
</evidence>
<name>A0A328TY70_9BACL</name>
<protein>
    <submittedName>
        <fullName evidence="9">Carbohydrate ABC transporter permease</fullName>
    </submittedName>
</protein>
<dbReference type="RefSeq" id="WP_112884869.1">
    <property type="nucleotide sequence ID" value="NZ_QLUW01000005.1"/>
</dbReference>
<evidence type="ECO:0000259" key="8">
    <source>
        <dbReference type="PROSITE" id="PS50928"/>
    </source>
</evidence>
<keyword evidence="2 7" id="KW-0813">Transport</keyword>
<keyword evidence="3" id="KW-1003">Cell membrane</keyword>
<feature type="transmembrane region" description="Helical" evidence="7">
    <location>
        <begin position="245"/>
        <end position="264"/>
    </location>
</feature>
<evidence type="ECO:0000256" key="3">
    <source>
        <dbReference type="ARBA" id="ARBA00022475"/>
    </source>
</evidence>
<keyword evidence="5 7" id="KW-1133">Transmembrane helix</keyword>
<organism evidence="9 10">
    <name type="scientific">Paenibacillus montanisoli</name>
    <dbReference type="NCBI Taxonomy" id="2081970"/>
    <lineage>
        <taxon>Bacteria</taxon>
        <taxon>Bacillati</taxon>
        <taxon>Bacillota</taxon>
        <taxon>Bacilli</taxon>
        <taxon>Bacillales</taxon>
        <taxon>Paenibacillaceae</taxon>
        <taxon>Paenibacillus</taxon>
    </lineage>
</organism>
<evidence type="ECO:0000256" key="6">
    <source>
        <dbReference type="ARBA" id="ARBA00023136"/>
    </source>
</evidence>
<dbReference type="EMBL" id="QLUW01000005">
    <property type="protein sequence ID" value="RAP74081.1"/>
    <property type="molecule type" value="Genomic_DNA"/>
</dbReference>
<gene>
    <name evidence="9" type="ORF">DL346_23700</name>
</gene>
<accession>A0A328TY70</accession>
<dbReference type="PROSITE" id="PS50928">
    <property type="entry name" value="ABC_TM1"/>
    <property type="match status" value="1"/>
</dbReference>
<feature type="transmembrane region" description="Helical" evidence="7">
    <location>
        <begin position="140"/>
        <end position="163"/>
    </location>
</feature>
<keyword evidence="10" id="KW-1185">Reference proteome</keyword>
<feature type="transmembrane region" description="Helical" evidence="7">
    <location>
        <begin position="12"/>
        <end position="33"/>
    </location>
</feature>
<dbReference type="PANTHER" id="PTHR43744:SF12">
    <property type="entry name" value="ABC TRANSPORTER PERMEASE PROTEIN MG189-RELATED"/>
    <property type="match status" value="1"/>
</dbReference>
<evidence type="ECO:0000256" key="7">
    <source>
        <dbReference type="RuleBase" id="RU363032"/>
    </source>
</evidence>
<dbReference type="OrthoDB" id="9772609at2"/>
<dbReference type="Proteomes" id="UP000249260">
    <property type="component" value="Unassembled WGS sequence"/>
</dbReference>
<comment type="caution">
    <text evidence="9">The sequence shown here is derived from an EMBL/GenBank/DDBJ whole genome shotgun (WGS) entry which is preliminary data.</text>
</comment>
<evidence type="ECO:0000256" key="1">
    <source>
        <dbReference type="ARBA" id="ARBA00004651"/>
    </source>
</evidence>
<dbReference type="SUPFAM" id="SSF161098">
    <property type="entry name" value="MetI-like"/>
    <property type="match status" value="1"/>
</dbReference>
<dbReference type="GO" id="GO:0055085">
    <property type="term" value="P:transmembrane transport"/>
    <property type="evidence" value="ECO:0007669"/>
    <property type="project" value="InterPro"/>
</dbReference>
<keyword evidence="4 7" id="KW-0812">Transmembrane</keyword>
<reference evidence="9 10" key="1">
    <citation type="submission" date="2018-06" db="EMBL/GenBank/DDBJ databases">
        <title>Paenibacillus montanisoli sp. nov., isolated from mountain area soil.</title>
        <authorList>
            <person name="Wu M."/>
        </authorList>
    </citation>
    <scope>NUCLEOTIDE SEQUENCE [LARGE SCALE GENOMIC DNA]</scope>
    <source>
        <strain evidence="9 10">RA17</strain>
    </source>
</reference>
<evidence type="ECO:0000313" key="9">
    <source>
        <dbReference type="EMBL" id="RAP74081.1"/>
    </source>
</evidence>
<keyword evidence="6 7" id="KW-0472">Membrane</keyword>
<dbReference type="GO" id="GO:0005886">
    <property type="term" value="C:plasma membrane"/>
    <property type="evidence" value="ECO:0007669"/>
    <property type="project" value="UniProtKB-SubCell"/>
</dbReference>
<sequence>MERRERYSAPILVLELAAALLALLFLTPFYFIIANSFKTLGEILINAASWPTEYNWDNYSKVWKQINFPLVFTNSLLITVFSVAGIVLISTMCAYRLVRRPTAFNNLLFNALVASMIIPFQSIMLQLVRVTSLIELRGHMYGIVACYLGFGLPLSMFLFHGFIKSVPIEIEEAAVVDGSSPYGVFWRIVFPLLSPIIVTVVILNTLWIWNDYLLPVLVIGGNKNLTTIPLGITKFFGQYTKQWNLALPGLAIGIAPVIAFFLFLQKYIVEGITAGSIKG</sequence>
<feature type="transmembrane region" description="Helical" evidence="7">
    <location>
        <begin position="76"/>
        <end position="95"/>
    </location>
</feature>
<evidence type="ECO:0000256" key="4">
    <source>
        <dbReference type="ARBA" id="ARBA00022692"/>
    </source>
</evidence>
<dbReference type="Gene3D" id="1.10.3720.10">
    <property type="entry name" value="MetI-like"/>
    <property type="match status" value="1"/>
</dbReference>